<dbReference type="EMBL" id="VSRR010023125">
    <property type="protein sequence ID" value="MPC65258.1"/>
    <property type="molecule type" value="Genomic_DNA"/>
</dbReference>
<feature type="transmembrane region" description="Helical" evidence="1">
    <location>
        <begin position="55"/>
        <end position="76"/>
    </location>
</feature>
<reference evidence="2 3" key="1">
    <citation type="submission" date="2019-05" db="EMBL/GenBank/DDBJ databases">
        <title>Another draft genome of Portunus trituberculatus and its Hox gene families provides insights of decapod evolution.</title>
        <authorList>
            <person name="Jeong J.-H."/>
            <person name="Song I."/>
            <person name="Kim S."/>
            <person name="Choi T."/>
            <person name="Kim D."/>
            <person name="Ryu S."/>
            <person name="Kim W."/>
        </authorList>
    </citation>
    <scope>NUCLEOTIDE SEQUENCE [LARGE SCALE GENOMIC DNA]</scope>
    <source>
        <tissue evidence="2">Muscle</tissue>
    </source>
</reference>
<evidence type="ECO:0000313" key="2">
    <source>
        <dbReference type="EMBL" id="MPC65258.1"/>
    </source>
</evidence>
<proteinExistence type="predicted"/>
<name>A0A5B7H881_PORTR</name>
<evidence type="ECO:0000313" key="3">
    <source>
        <dbReference type="Proteomes" id="UP000324222"/>
    </source>
</evidence>
<keyword evidence="1" id="KW-0812">Transmembrane</keyword>
<sequence>MLTPEFDYYLWDILGKNLETPALIILSLRHSDTSTSLSSVFLSNPIKQAVWVGGWLYLCLSLCFPTPLCRLSALSVRHKVPKARRHTL</sequence>
<keyword evidence="3" id="KW-1185">Reference proteome</keyword>
<keyword evidence="1" id="KW-0472">Membrane</keyword>
<dbReference type="Proteomes" id="UP000324222">
    <property type="component" value="Unassembled WGS sequence"/>
</dbReference>
<organism evidence="2 3">
    <name type="scientific">Portunus trituberculatus</name>
    <name type="common">Swimming crab</name>
    <name type="synonym">Neptunus trituberculatus</name>
    <dbReference type="NCBI Taxonomy" id="210409"/>
    <lineage>
        <taxon>Eukaryota</taxon>
        <taxon>Metazoa</taxon>
        <taxon>Ecdysozoa</taxon>
        <taxon>Arthropoda</taxon>
        <taxon>Crustacea</taxon>
        <taxon>Multicrustacea</taxon>
        <taxon>Malacostraca</taxon>
        <taxon>Eumalacostraca</taxon>
        <taxon>Eucarida</taxon>
        <taxon>Decapoda</taxon>
        <taxon>Pleocyemata</taxon>
        <taxon>Brachyura</taxon>
        <taxon>Eubrachyura</taxon>
        <taxon>Portunoidea</taxon>
        <taxon>Portunidae</taxon>
        <taxon>Portuninae</taxon>
        <taxon>Portunus</taxon>
    </lineage>
</organism>
<dbReference type="AlphaFoldDB" id="A0A5B7H881"/>
<evidence type="ECO:0000256" key="1">
    <source>
        <dbReference type="SAM" id="Phobius"/>
    </source>
</evidence>
<protein>
    <submittedName>
        <fullName evidence="2">Uncharacterized protein</fullName>
    </submittedName>
</protein>
<comment type="caution">
    <text evidence="2">The sequence shown here is derived from an EMBL/GenBank/DDBJ whole genome shotgun (WGS) entry which is preliminary data.</text>
</comment>
<keyword evidence="1" id="KW-1133">Transmembrane helix</keyword>
<accession>A0A5B7H881</accession>
<gene>
    <name evidence="2" type="ORF">E2C01_059391</name>
</gene>